<accession>A0AAV7W3R7</accession>
<reference evidence="1" key="1">
    <citation type="journal article" date="2022" name="bioRxiv">
        <title>Sequencing and chromosome-scale assembly of the giantPleurodeles waltlgenome.</title>
        <authorList>
            <person name="Brown T."/>
            <person name="Elewa A."/>
            <person name="Iarovenko S."/>
            <person name="Subramanian E."/>
            <person name="Araus A.J."/>
            <person name="Petzold A."/>
            <person name="Susuki M."/>
            <person name="Suzuki K.-i.T."/>
            <person name="Hayashi T."/>
            <person name="Toyoda A."/>
            <person name="Oliveira C."/>
            <person name="Osipova E."/>
            <person name="Leigh N.D."/>
            <person name="Simon A."/>
            <person name="Yun M.H."/>
        </authorList>
    </citation>
    <scope>NUCLEOTIDE SEQUENCE</scope>
    <source>
        <strain evidence="1">20211129_DDA</strain>
        <tissue evidence="1">Liver</tissue>
    </source>
</reference>
<comment type="caution">
    <text evidence="1">The sequence shown here is derived from an EMBL/GenBank/DDBJ whole genome shotgun (WGS) entry which is preliminary data.</text>
</comment>
<evidence type="ECO:0000313" key="1">
    <source>
        <dbReference type="EMBL" id="KAJ1207197.1"/>
    </source>
</evidence>
<keyword evidence="2" id="KW-1185">Reference proteome</keyword>
<protein>
    <submittedName>
        <fullName evidence="1">Uncharacterized protein</fullName>
    </submittedName>
</protein>
<proteinExistence type="predicted"/>
<name>A0AAV7W3R7_PLEWA</name>
<dbReference type="EMBL" id="JANPWB010000002">
    <property type="protein sequence ID" value="KAJ1207197.1"/>
    <property type="molecule type" value="Genomic_DNA"/>
</dbReference>
<organism evidence="1 2">
    <name type="scientific">Pleurodeles waltl</name>
    <name type="common">Iberian ribbed newt</name>
    <dbReference type="NCBI Taxonomy" id="8319"/>
    <lineage>
        <taxon>Eukaryota</taxon>
        <taxon>Metazoa</taxon>
        <taxon>Chordata</taxon>
        <taxon>Craniata</taxon>
        <taxon>Vertebrata</taxon>
        <taxon>Euteleostomi</taxon>
        <taxon>Amphibia</taxon>
        <taxon>Batrachia</taxon>
        <taxon>Caudata</taxon>
        <taxon>Salamandroidea</taxon>
        <taxon>Salamandridae</taxon>
        <taxon>Pleurodelinae</taxon>
        <taxon>Pleurodeles</taxon>
    </lineage>
</organism>
<gene>
    <name evidence="1" type="ORF">NDU88_002589</name>
</gene>
<dbReference type="AlphaFoldDB" id="A0AAV7W3R7"/>
<evidence type="ECO:0000313" key="2">
    <source>
        <dbReference type="Proteomes" id="UP001066276"/>
    </source>
</evidence>
<dbReference type="Proteomes" id="UP001066276">
    <property type="component" value="Chromosome 1_2"/>
</dbReference>
<sequence length="84" mass="9012">MAAPTPIRKTTSGYLLQLCQPTREMRHSSMQYGSGVISGLLSSEKGFSSPEANPFGASGDLVKNERVSPYTLVGIPLELEEPSL</sequence>